<organism evidence="1 2">
    <name type="scientific">Lophiotrema nucula</name>
    <dbReference type="NCBI Taxonomy" id="690887"/>
    <lineage>
        <taxon>Eukaryota</taxon>
        <taxon>Fungi</taxon>
        <taxon>Dikarya</taxon>
        <taxon>Ascomycota</taxon>
        <taxon>Pezizomycotina</taxon>
        <taxon>Dothideomycetes</taxon>
        <taxon>Pleosporomycetidae</taxon>
        <taxon>Pleosporales</taxon>
        <taxon>Lophiotremataceae</taxon>
        <taxon>Lophiotrema</taxon>
    </lineage>
</organism>
<protein>
    <recommendedName>
        <fullName evidence="3">Caspase domain-containing protein</fullName>
    </recommendedName>
</protein>
<dbReference type="AlphaFoldDB" id="A0A6A5YNT9"/>
<evidence type="ECO:0008006" key="3">
    <source>
        <dbReference type="Google" id="ProtNLM"/>
    </source>
</evidence>
<evidence type="ECO:0000313" key="2">
    <source>
        <dbReference type="Proteomes" id="UP000799770"/>
    </source>
</evidence>
<proteinExistence type="predicted"/>
<dbReference type="EMBL" id="ML977350">
    <property type="protein sequence ID" value="KAF2108047.1"/>
    <property type="molecule type" value="Genomic_DNA"/>
</dbReference>
<name>A0A6A5YNT9_9PLEO</name>
<sequence>MQQDIACSKYTSVKTLLLYWELRDPGLKDVKREVYELQQVFTNDFCFDTEIWELPCNGNVERELTSKLFDFKQDTHEKELLILYYGGHAGNQGGSCTWHAGIPGHSVEWNNIAQLLTSNVSDVLFILDCCEATSAVAAFSGGQARHGANWLLASSGINSEAAGVSRTDFTQLMIRTLKDMANDFYENDLPKITSEDVHTALHLNHWEQLVTNAVHVRLNRRSCSGIDLTPLVTRSGRRPSEDGFKYQLEYPISKTSILPRKGFLDVILVPGGDGNPVTSFMARSKKGNCMWPHDVLCPRLESRRILYRLLPFQHHWTGHGYGVGELKQFVQSSKALEDAVYDLWKADPRRPLLFIAYGRGCTVVRRALHYLYRRRGKYCSPWTRQR</sequence>
<evidence type="ECO:0000313" key="1">
    <source>
        <dbReference type="EMBL" id="KAF2108047.1"/>
    </source>
</evidence>
<accession>A0A6A5YNT9</accession>
<dbReference type="Proteomes" id="UP000799770">
    <property type="component" value="Unassembled WGS sequence"/>
</dbReference>
<gene>
    <name evidence="1" type="ORF">BDV96DRAFT_287015</name>
</gene>
<dbReference type="OrthoDB" id="3688820at2759"/>
<keyword evidence="2" id="KW-1185">Reference proteome</keyword>
<reference evidence="1" key="1">
    <citation type="journal article" date="2020" name="Stud. Mycol.">
        <title>101 Dothideomycetes genomes: a test case for predicting lifestyles and emergence of pathogens.</title>
        <authorList>
            <person name="Haridas S."/>
            <person name="Albert R."/>
            <person name="Binder M."/>
            <person name="Bloem J."/>
            <person name="Labutti K."/>
            <person name="Salamov A."/>
            <person name="Andreopoulos B."/>
            <person name="Baker S."/>
            <person name="Barry K."/>
            <person name="Bills G."/>
            <person name="Bluhm B."/>
            <person name="Cannon C."/>
            <person name="Castanera R."/>
            <person name="Culley D."/>
            <person name="Daum C."/>
            <person name="Ezra D."/>
            <person name="Gonzalez J."/>
            <person name="Henrissat B."/>
            <person name="Kuo A."/>
            <person name="Liang C."/>
            <person name="Lipzen A."/>
            <person name="Lutzoni F."/>
            <person name="Magnuson J."/>
            <person name="Mondo S."/>
            <person name="Nolan M."/>
            <person name="Ohm R."/>
            <person name="Pangilinan J."/>
            <person name="Park H.-J."/>
            <person name="Ramirez L."/>
            <person name="Alfaro M."/>
            <person name="Sun H."/>
            <person name="Tritt A."/>
            <person name="Yoshinaga Y."/>
            <person name="Zwiers L.-H."/>
            <person name="Turgeon B."/>
            <person name="Goodwin S."/>
            <person name="Spatafora J."/>
            <person name="Crous P."/>
            <person name="Grigoriev I."/>
        </authorList>
    </citation>
    <scope>NUCLEOTIDE SEQUENCE</scope>
    <source>
        <strain evidence="1">CBS 627.86</strain>
    </source>
</reference>